<gene>
    <name evidence="2" type="ORF">K443DRAFT_60213</name>
</gene>
<accession>A0A0C9WLP5</accession>
<evidence type="ECO:0000256" key="1">
    <source>
        <dbReference type="SAM" id="MobiDB-lite"/>
    </source>
</evidence>
<evidence type="ECO:0000313" key="2">
    <source>
        <dbReference type="EMBL" id="KIJ97434.1"/>
    </source>
</evidence>
<feature type="non-terminal residue" evidence="2">
    <location>
        <position position="76"/>
    </location>
</feature>
<dbReference type="HOGENOM" id="CLU_2549157_0_0_1"/>
<feature type="non-terminal residue" evidence="2">
    <location>
        <position position="1"/>
    </location>
</feature>
<dbReference type="EMBL" id="KN838693">
    <property type="protein sequence ID" value="KIJ97434.1"/>
    <property type="molecule type" value="Genomic_DNA"/>
</dbReference>
<dbReference type="OrthoDB" id="3100052at2759"/>
<proteinExistence type="predicted"/>
<sequence length="76" mass="8392">PSRLIQPPRSNPSPMAKHPPEVGLLDRMLPVRLSSPISDGACPTVHRSTANPDIANRKRRTLPRSLSVHQRGIIRS</sequence>
<keyword evidence="3" id="KW-1185">Reference proteome</keyword>
<dbReference type="Proteomes" id="UP000054477">
    <property type="component" value="Unassembled WGS sequence"/>
</dbReference>
<feature type="region of interest" description="Disordered" evidence="1">
    <location>
        <begin position="1"/>
        <end position="21"/>
    </location>
</feature>
<dbReference type="AlphaFoldDB" id="A0A0C9WLP5"/>
<evidence type="ECO:0000313" key="3">
    <source>
        <dbReference type="Proteomes" id="UP000054477"/>
    </source>
</evidence>
<feature type="region of interest" description="Disordered" evidence="1">
    <location>
        <begin position="35"/>
        <end position="76"/>
    </location>
</feature>
<name>A0A0C9WLP5_9AGAR</name>
<reference evidence="3" key="2">
    <citation type="submission" date="2015-01" db="EMBL/GenBank/DDBJ databases">
        <title>Evolutionary Origins and Diversification of the Mycorrhizal Mutualists.</title>
        <authorList>
            <consortium name="DOE Joint Genome Institute"/>
            <consortium name="Mycorrhizal Genomics Consortium"/>
            <person name="Kohler A."/>
            <person name="Kuo A."/>
            <person name="Nagy L.G."/>
            <person name="Floudas D."/>
            <person name="Copeland A."/>
            <person name="Barry K.W."/>
            <person name="Cichocki N."/>
            <person name="Veneault-Fourrey C."/>
            <person name="LaButti K."/>
            <person name="Lindquist E.A."/>
            <person name="Lipzen A."/>
            <person name="Lundell T."/>
            <person name="Morin E."/>
            <person name="Murat C."/>
            <person name="Riley R."/>
            <person name="Ohm R."/>
            <person name="Sun H."/>
            <person name="Tunlid A."/>
            <person name="Henrissat B."/>
            <person name="Grigoriev I.V."/>
            <person name="Hibbett D.S."/>
            <person name="Martin F."/>
        </authorList>
    </citation>
    <scope>NUCLEOTIDE SEQUENCE [LARGE SCALE GENOMIC DNA]</scope>
    <source>
        <strain evidence="3">LaAM-08-1</strain>
    </source>
</reference>
<organism evidence="2 3">
    <name type="scientific">Laccaria amethystina LaAM-08-1</name>
    <dbReference type="NCBI Taxonomy" id="1095629"/>
    <lineage>
        <taxon>Eukaryota</taxon>
        <taxon>Fungi</taxon>
        <taxon>Dikarya</taxon>
        <taxon>Basidiomycota</taxon>
        <taxon>Agaricomycotina</taxon>
        <taxon>Agaricomycetes</taxon>
        <taxon>Agaricomycetidae</taxon>
        <taxon>Agaricales</taxon>
        <taxon>Agaricineae</taxon>
        <taxon>Hydnangiaceae</taxon>
        <taxon>Laccaria</taxon>
    </lineage>
</organism>
<protein>
    <submittedName>
        <fullName evidence="2">Uncharacterized protein</fullName>
    </submittedName>
</protein>
<reference evidence="2 3" key="1">
    <citation type="submission" date="2014-04" db="EMBL/GenBank/DDBJ databases">
        <authorList>
            <consortium name="DOE Joint Genome Institute"/>
            <person name="Kuo A."/>
            <person name="Kohler A."/>
            <person name="Nagy L.G."/>
            <person name="Floudas D."/>
            <person name="Copeland A."/>
            <person name="Barry K.W."/>
            <person name="Cichocki N."/>
            <person name="Veneault-Fourrey C."/>
            <person name="LaButti K."/>
            <person name="Lindquist E.A."/>
            <person name="Lipzen A."/>
            <person name="Lundell T."/>
            <person name="Morin E."/>
            <person name="Murat C."/>
            <person name="Sun H."/>
            <person name="Tunlid A."/>
            <person name="Henrissat B."/>
            <person name="Grigoriev I.V."/>
            <person name="Hibbett D.S."/>
            <person name="Martin F."/>
            <person name="Nordberg H.P."/>
            <person name="Cantor M.N."/>
            <person name="Hua S.X."/>
        </authorList>
    </citation>
    <scope>NUCLEOTIDE SEQUENCE [LARGE SCALE GENOMIC DNA]</scope>
    <source>
        <strain evidence="2 3">LaAM-08-1</strain>
    </source>
</reference>